<evidence type="ECO:0000256" key="2">
    <source>
        <dbReference type="ARBA" id="ARBA00005228"/>
    </source>
</evidence>
<keyword evidence="5" id="KW-0378">Hydrolase</keyword>
<dbReference type="PROSITE" id="PS00708">
    <property type="entry name" value="PRO_ENDOPEP_SER"/>
    <property type="match status" value="1"/>
</dbReference>
<dbReference type="EC" id="3.4.21.26" evidence="3"/>
<dbReference type="GO" id="GO:0005829">
    <property type="term" value="C:cytosol"/>
    <property type="evidence" value="ECO:0007669"/>
    <property type="project" value="TreeGrafter"/>
</dbReference>
<dbReference type="InterPro" id="IPR023302">
    <property type="entry name" value="Pept_S9A_N"/>
</dbReference>
<dbReference type="PRINTS" id="PR00862">
    <property type="entry name" value="PROLIGOPTASE"/>
</dbReference>
<dbReference type="EMBL" id="CP043661">
    <property type="protein sequence ID" value="QNE19346.1"/>
    <property type="molecule type" value="Genomic_DNA"/>
</dbReference>
<dbReference type="PANTHER" id="PTHR42881">
    <property type="entry name" value="PROLYL ENDOPEPTIDASE"/>
    <property type="match status" value="1"/>
</dbReference>
<proteinExistence type="inferred from homology"/>
<dbReference type="PANTHER" id="PTHR42881:SF2">
    <property type="entry name" value="PROLYL ENDOPEPTIDASE"/>
    <property type="match status" value="1"/>
</dbReference>
<feature type="domain" description="Peptidase S9A N-terminal" evidence="8">
    <location>
        <begin position="36"/>
        <end position="402"/>
    </location>
</feature>
<evidence type="ECO:0000313" key="10">
    <source>
        <dbReference type="Proteomes" id="UP000515563"/>
    </source>
</evidence>
<dbReference type="Gene3D" id="2.130.10.120">
    <property type="entry name" value="Prolyl oligopeptidase, N-terminal domain"/>
    <property type="match status" value="1"/>
</dbReference>
<dbReference type="GO" id="GO:0004252">
    <property type="term" value="F:serine-type endopeptidase activity"/>
    <property type="evidence" value="ECO:0007669"/>
    <property type="project" value="UniProtKB-EC"/>
</dbReference>
<evidence type="ECO:0000256" key="4">
    <source>
        <dbReference type="ARBA" id="ARBA00022670"/>
    </source>
</evidence>
<dbReference type="SUPFAM" id="SSF50993">
    <property type="entry name" value="Peptidase/esterase 'gauge' domain"/>
    <property type="match status" value="1"/>
</dbReference>
<organism evidence="9 10">
    <name type="scientific">Kribbella qitaiheensis</name>
    <dbReference type="NCBI Taxonomy" id="1544730"/>
    <lineage>
        <taxon>Bacteria</taxon>
        <taxon>Bacillati</taxon>
        <taxon>Actinomycetota</taxon>
        <taxon>Actinomycetes</taxon>
        <taxon>Propionibacteriales</taxon>
        <taxon>Kribbellaceae</taxon>
        <taxon>Kribbella</taxon>
    </lineage>
</organism>
<evidence type="ECO:0000259" key="8">
    <source>
        <dbReference type="Pfam" id="PF02897"/>
    </source>
</evidence>
<dbReference type="InterPro" id="IPR002471">
    <property type="entry name" value="Pept_S9_AS"/>
</dbReference>
<evidence type="ECO:0000256" key="6">
    <source>
        <dbReference type="ARBA" id="ARBA00022825"/>
    </source>
</evidence>
<keyword evidence="10" id="KW-1185">Reference proteome</keyword>
<feature type="domain" description="Peptidase S9 prolyl oligopeptidase catalytic" evidence="7">
    <location>
        <begin position="463"/>
        <end position="670"/>
    </location>
</feature>
<dbReference type="KEGG" id="kqi:F1D05_17260"/>
<evidence type="ECO:0000256" key="5">
    <source>
        <dbReference type="ARBA" id="ARBA00022801"/>
    </source>
</evidence>
<comment type="catalytic activity">
    <reaction evidence="1">
        <text>Hydrolysis of Pro-|-Xaa &gt;&gt; Ala-|-Xaa in oligopeptides.</text>
        <dbReference type="EC" id="3.4.21.26"/>
    </reaction>
</comment>
<evidence type="ECO:0000256" key="3">
    <source>
        <dbReference type="ARBA" id="ARBA00011897"/>
    </source>
</evidence>
<dbReference type="Pfam" id="PF00326">
    <property type="entry name" value="Peptidase_S9"/>
    <property type="match status" value="1"/>
</dbReference>
<dbReference type="Pfam" id="PF02897">
    <property type="entry name" value="Peptidase_S9_N"/>
    <property type="match status" value="1"/>
</dbReference>
<dbReference type="GO" id="GO:0006508">
    <property type="term" value="P:proteolysis"/>
    <property type="evidence" value="ECO:0007669"/>
    <property type="project" value="UniProtKB-KW"/>
</dbReference>
<dbReference type="AlphaFoldDB" id="A0A7G6WZD1"/>
<dbReference type="Gene3D" id="3.40.50.1820">
    <property type="entry name" value="alpha/beta hydrolase"/>
    <property type="match status" value="1"/>
</dbReference>
<dbReference type="InterPro" id="IPR001375">
    <property type="entry name" value="Peptidase_S9_cat"/>
</dbReference>
<sequence>MGEVREGRRWIEDRRKEALVHHQAPTEASDVRRLPLVEELHGHAVADPYRWLEDAASPETLRWQEIQDQLWLNHTAGLSSRFRLRTGVKNLSAVGSTSAPVWRGDRVFVLRQEATREHPVLFVDDVALLDPQQLDPTGSTTLDSWQPSPDGSLLACQLSSGGTEQASMSVLDVATGEVVDGPIDGCRYSPVAWLPDGKSFYYVRFRQVRRHHLGSADDDQVLPGEASYGLELSADGRWLTISAVRGAANDLWLADLSKGEPPAVIQQGVDAITLMSVGPDGRMYVVTTRDAPTGRICVGDPEAPLVWHDFVPADPEAPLSSLAILDKVVLVGRTRRALGEIVVHDLVTGRRLGEVELPGAGSVGSLTSRPEGGHEAWFSYTDSITPAAIMRYDAGTARTTRWSDPPGAVEGLEAETQQLEYSSADGTVLRMLVIAKPGAGPRPTILYGYGGFGQSLTPTYSAFALAWVEAGGVFVTANLRGGGEGGDAWHRAGTLAGKQKVFDDYIAAAEFLIAGGWTSADQLALCGESNGGLLVGAALTQRPELFAAAVCSAPLLDMVRYELSGLGPSWVPEFGSASDPVAFENLLSYSPYHRVVPGVKYPAVLFTVFGGDTRVDPLHARKMCAALQHATAGQGPILFRLEQDSGHGARSAGKGISLAADMLAFLATETGLSS</sequence>
<dbReference type="InterPro" id="IPR002470">
    <property type="entry name" value="Peptidase_S9A"/>
</dbReference>
<dbReference type="Proteomes" id="UP000515563">
    <property type="component" value="Chromosome"/>
</dbReference>
<protein>
    <recommendedName>
        <fullName evidence="3">prolyl oligopeptidase</fullName>
        <ecNumber evidence="3">3.4.21.26</ecNumber>
    </recommendedName>
</protein>
<comment type="similarity">
    <text evidence="2">Belongs to the peptidase S9A family.</text>
</comment>
<reference evidence="10" key="1">
    <citation type="submission" date="2019-09" db="EMBL/GenBank/DDBJ databases">
        <title>Antimicrobial potential of Antarctic Bacteria.</title>
        <authorList>
            <person name="Benaud N."/>
            <person name="Edwards R.J."/>
            <person name="Ferrari B.C."/>
        </authorList>
    </citation>
    <scope>NUCLEOTIDE SEQUENCE [LARGE SCALE GENOMIC DNA]</scope>
    <source>
        <strain evidence="10">SPB151</strain>
    </source>
</reference>
<accession>A0A7G6WZD1</accession>
<evidence type="ECO:0000259" key="7">
    <source>
        <dbReference type="Pfam" id="PF00326"/>
    </source>
</evidence>
<keyword evidence="6" id="KW-0720">Serine protease</keyword>
<name>A0A7G6WZD1_9ACTN</name>
<dbReference type="GO" id="GO:0070012">
    <property type="term" value="F:oligopeptidase activity"/>
    <property type="evidence" value="ECO:0007669"/>
    <property type="project" value="TreeGrafter"/>
</dbReference>
<evidence type="ECO:0000313" key="9">
    <source>
        <dbReference type="EMBL" id="QNE19346.1"/>
    </source>
</evidence>
<gene>
    <name evidence="9" type="ORF">F1D05_17260</name>
</gene>
<reference evidence="9 10" key="2">
    <citation type="journal article" date="2020" name="Microbiol. Resour. Announc.">
        <title>Antarctic desert soil bacteria exhibit high novel natural product potential, evaluated through long-read genome sequencing and comparative genomics.</title>
        <authorList>
            <person name="Benaud N."/>
            <person name="Edwards R.J."/>
            <person name="Amos T.G."/>
            <person name="D'Agostino P.M."/>
            <person name="Gutierrez-Chavez C."/>
            <person name="Montgomery K."/>
            <person name="Nicetic I."/>
            <person name="Ferrari B.C."/>
        </authorList>
    </citation>
    <scope>NUCLEOTIDE SEQUENCE [LARGE SCALE GENOMIC DNA]</scope>
    <source>
        <strain evidence="9 10">SPB151</strain>
    </source>
</reference>
<keyword evidence="4" id="KW-0645">Protease</keyword>
<dbReference type="InterPro" id="IPR029058">
    <property type="entry name" value="AB_hydrolase_fold"/>
</dbReference>
<evidence type="ECO:0000256" key="1">
    <source>
        <dbReference type="ARBA" id="ARBA00001070"/>
    </source>
</evidence>
<dbReference type="InterPro" id="IPR051167">
    <property type="entry name" value="Prolyl_oligopep/macrocyclase"/>
</dbReference>
<dbReference type="SUPFAM" id="SSF53474">
    <property type="entry name" value="alpha/beta-Hydrolases"/>
    <property type="match status" value="1"/>
</dbReference>